<evidence type="ECO:0000256" key="5">
    <source>
        <dbReference type="ARBA" id="ARBA00022705"/>
    </source>
</evidence>
<dbReference type="PROSITE" id="PS50172">
    <property type="entry name" value="BRCT"/>
    <property type="match status" value="1"/>
</dbReference>
<dbReference type="EC" id="6.5.1.2" evidence="2 14"/>
<dbReference type="InterPro" id="IPR013840">
    <property type="entry name" value="DNAligase_N"/>
</dbReference>
<keyword evidence="9 14" id="KW-0460">Magnesium</keyword>
<keyword evidence="17" id="KW-1185">Reference proteome</keyword>
<feature type="binding site" evidence="14">
    <location>
        <position position="422"/>
    </location>
    <ligand>
        <name>Zn(2+)</name>
        <dbReference type="ChEBI" id="CHEBI:29105"/>
    </ligand>
</feature>
<evidence type="ECO:0000256" key="14">
    <source>
        <dbReference type="HAMAP-Rule" id="MF_01588"/>
    </source>
</evidence>
<dbReference type="CDD" id="cd17748">
    <property type="entry name" value="BRCT_DNA_ligase_like"/>
    <property type="match status" value="1"/>
</dbReference>
<dbReference type="InterPro" id="IPR001357">
    <property type="entry name" value="BRCT_dom"/>
</dbReference>
<keyword evidence="8 14" id="KW-0862">Zinc</keyword>
<evidence type="ECO:0000256" key="11">
    <source>
        <dbReference type="ARBA" id="ARBA00023204"/>
    </source>
</evidence>
<evidence type="ECO:0000313" key="17">
    <source>
        <dbReference type="Proteomes" id="UP000679220"/>
    </source>
</evidence>
<keyword evidence="4 14" id="KW-0436">Ligase</keyword>
<feature type="domain" description="BRCT" evidence="15">
    <location>
        <begin position="588"/>
        <end position="667"/>
    </location>
</feature>
<feature type="binding site" evidence="14">
    <location>
        <position position="171"/>
    </location>
    <ligand>
        <name>NAD(+)</name>
        <dbReference type="ChEBI" id="CHEBI:57540"/>
    </ligand>
</feature>
<dbReference type="InterPro" id="IPR004149">
    <property type="entry name" value="Znf_DNAligase_C4"/>
</dbReference>
<dbReference type="InterPro" id="IPR003583">
    <property type="entry name" value="Hlx-hairpin-Hlx_DNA-bd_motif"/>
</dbReference>
<evidence type="ECO:0000256" key="12">
    <source>
        <dbReference type="ARBA" id="ARBA00034005"/>
    </source>
</evidence>
<comment type="function">
    <text evidence="1 14">DNA ligase that catalyzes the formation of phosphodiester linkages between 5'-phosphoryl and 3'-hydroxyl groups in double-stranded DNA using NAD as a coenzyme and as the energy source for the reaction. It is essential for DNA replication and repair of damaged DNA.</text>
</comment>
<comment type="catalytic activity">
    <reaction evidence="12 14">
        <text>NAD(+) + (deoxyribonucleotide)n-3'-hydroxyl + 5'-phospho-(deoxyribonucleotide)m = (deoxyribonucleotide)n+m + AMP + beta-nicotinamide D-nucleotide.</text>
        <dbReference type="EC" id="6.5.1.2"/>
    </reaction>
</comment>
<keyword evidence="14" id="KW-0464">Manganese</keyword>
<dbReference type="InterPro" id="IPR041663">
    <property type="entry name" value="DisA/LigA_HHH"/>
</dbReference>
<reference evidence="16" key="2">
    <citation type="submission" date="2021-04" db="EMBL/GenBank/DDBJ databases">
        <authorList>
            <person name="Zhang T."/>
            <person name="Zhang Y."/>
            <person name="Lu D."/>
            <person name="Zuo D."/>
            <person name="Du Z."/>
        </authorList>
    </citation>
    <scope>NUCLEOTIDE SEQUENCE</scope>
    <source>
        <strain evidence="16">JR1</strain>
    </source>
</reference>
<dbReference type="Pfam" id="PF14520">
    <property type="entry name" value="HHH_5"/>
    <property type="match status" value="1"/>
</dbReference>
<dbReference type="SMART" id="SM00532">
    <property type="entry name" value="LIGANc"/>
    <property type="match status" value="1"/>
</dbReference>
<protein>
    <recommendedName>
        <fullName evidence="3 14">DNA ligase</fullName>
        <ecNumber evidence="2 14">6.5.1.2</ecNumber>
    </recommendedName>
    <alternativeName>
        <fullName evidence="14">Polydeoxyribonucleotide synthase [NAD(+)]</fullName>
    </alternativeName>
</protein>
<dbReference type="SUPFAM" id="SSF56091">
    <property type="entry name" value="DNA ligase/mRNA capping enzyme, catalytic domain"/>
    <property type="match status" value="1"/>
</dbReference>
<accession>A0A941FB87</accession>
<feature type="binding site" evidence="14">
    <location>
        <position position="428"/>
    </location>
    <ligand>
        <name>Zn(2+)</name>
        <dbReference type="ChEBI" id="CHEBI:29105"/>
    </ligand>
</feature>
<dbReference type="SMART" id="SM00278">
    <property type="entry name" value="HhH1"/>
    <property type="match status" value="4"/>
</dbReference>
<dbReference type="SUPFAM" id="SSF52113">
    <property type="entry name" value="BRCT domain"/>
    <property type="match status" value="1"/>
</dbReference>
<dbReference type="InterPro" id="IPR012340">
    <property type="entry name" value="NA-bd_OB-fold"/>
</dbReference>
<dbReference type="PANTHER" id="PTHR23389:SF9">
    <property type="entry name" value="DNA LIGASE"/>
    <property type="match status" value="1"/>
</dbReference>
<keyword evidence="10 14" id="KW-0520">NAD</keyword>
<organism evidence="16 17">
    <name type="scientific">Carboxylicivirga sediminis</name>
    <dbReference type="NCBI Taxonomy" id="2006564"/>
    <lineage>
        <taxon>Bacteria</taxon>
        <taxon>Pseudomonadati</taxon>
        <taxon>Bacteroidota</taxon>
        <taxon>Bacteroidia</taxon>
        <taxon>Marinilabiliales</taxon>
        <taxon>Marinilabiliaceae</taxon>
        <taxon>Carboxylicivirga</taxon>
    </lineage>
</organism>
<evidence type="ECO:0000256" key="3">
    <source>
        <dbReference type="ARBA" id="ARBA00013308"/>
    </source>
</evidence>
<dbReference type="GO" id="GO:0006260">
    <property type="term" value="P:DNA replication"/>
    <property type="evidence" value="ECO:0007669"/>
    <property type="project" value="UniProtKB-KW"/>
</dbReference>
<dbReference type="PIRSF" id="PIRSF001604">
    <property type="entry name" value="LigA"/>
    <property type="match status" value="1"/>
</dbReference>
<name>A0A941FB87_9BACT</name>
<dbReference type="Gene3D" id="3.30.470.30">
    <property type="entry name" value="DNA ligase/mRNA capping enzyme"/>
    <property type="match status" value="1"/>
</dbReference>
<dbReference type="HAMAP" id="MF_01588">
    <property type="entry name" value="DNA_ligase_A"/>
    <property type="match status" value="1"/>
</dbReference>
<comment type="caution">
    <text evidence="16">The sequence shown here is derived from an EMBL/GenBank/DDBJ whole genome shotgun (WGS) entry which is preliminary data.</text>
</comment>
<dbReference type="Pfam" id="PF03120">
    <property type="entry name" value="OB_DNA_ligase"/>
    <property type="match status" value="1"/>
</dbReference>
<dbReference type="Pfam" id="PF03119">
    <property type="entry name" value="DNA_ligase_ZBD"/>
    <property type="match status" value="1"/>
</dbReference>
<evidence type="ECO:0000256" key="4">
    <source>
        <dbReference type="ARBA" id="ARBA00022598"/>
    </source>
</evidence>
<feature type="binding site" evidence="14">
    <location>
        <position position="404"/>
    </location>
    <ligand>
        <name>Zn(2+)</name>
        <dbReference type="ChEBI" id="CHEBI:29105"/>
    </ligand>
</feature>
<feature type="binding site" evidence="14">
    <location>
        <position position="135"/>
    </location>
    <ligand>
        <name>NAD(+)</name>
        <dbReference type="ChEBI" id="CHEBI:57540"/>
    </ligand>
</feature>
<dbReference type="NCBIfam" id="TIGR00575">
    <property type="entry name" value="dnlj"/>
    <property type="match status" value="1"/>
</dbReference>
<dbReference type="AlphaFoldDB" id="A0A941FB87"/>
<dbReference type="RefSeq" id="WP_212192854.1">
    <property type="nucleotide sequence ID" value="NZ_JAGTAR010000041.1"/>
</dbReference>
<dbReference type="FunFam" id="2.40.50.140:FF:000012">
    <property type="entry name" value="DNA ligase"/>
    <property type="match status" value="1"/>
</dbReference>
<dbReference type="EMBL" id="JAGTAR010000041">
    <property type="protein sequence ID" value="MBR8537830.1"/>
    <property type="molecule type" value="Genomic_DNA"/>
</dbReference>
<dbReference type="SUPFAM" id="SSF50249">
    <property type="entry name" value="Nucleic acid-binding proteins"/>
    <property type="match status" value="1"/>
</dbReference>
<evidence type="ECO:0000256" key="6">
    <source>
        <dbReference type="ARBA" id="ARBA00022723"/>
    </source>
</evidence>
<keyword evidence="7 14" id="KW-0227">DNA damage</keyword>
<dbReference type="GO" id="GO:0046872">
    <property type="term" value="F:metal ion binding"/>
    <property type="evidence" value="ECO:0007669"/>
    <property type="project" value="UniProtKB-KW"/>
</dbReference>
<dbReference type="Gene3D" id="1.10.287.610">
    <property type="entry name" value="Helix hairpin bin"/>
    <property type="match status" value="1"/>
</dbReference>
<dbReference type="GO" id="GO:0003911">
    <property type="term" value="F:DNA ligase (NAD+) activity"/>
    <property type="evidence" value="ECO:0007669"/>
    <property type="project" value="UniProtKB-UniRule"/>
</dbReference>
<dbReference type="SUPFAM" id="SSF47781">
    <property type="entry name" value="RuvA domain 2-like"/>
    <property type="match status" value="1"/>
</dbReference>
<dbReference type="GO" id="GO:0003677">
    <property type="term" value="F:DNA binding"/>
    <property type="evidence" value="ECO:0007669"/>
    <property type="project" value="InterPro"/>
</dbReference>
<dbReference type="Pfam" id="PF12826">
    <property type="entry name" value="HHH_2"/>
    <property type="match status" value="1"/>
</dbReference>
<dbReference type="GO" id="GO:0006281">
    <property type="term" value="P:DNA repair"/>
    <property type="evidence" value="ECO:0007669"/>
    <property type="project" value="UniProtKB-KW"/>
</dbReference>
<comment type="similarity">
    <text evidence="13 14">Belongs to the NAD-dependent DNA ligase family. LigA subfamily.</text>
</comment>
<dbReference type="SMART" id="SM00292">
    <property type="entry name" value="BRCT"/>
    <property type="match status" value="1"/>
</dbReference>
<dbReference type="InterPro" id="IPR033136">
    <property type="entry name" value="DNA_ligase_CS"/>
</dbReference>
<dbReference type="Gene3D" id="3.40.50.10190">
    <property type="entry name" value="BRCT domain"/>
    <property type="match status" value="1"/>
</dbReference>
<dbReference type="InterPro" id="IPR036420">
    <property type="entry name" value="BRCT_dom_sf"/>
</dbReference>
<keyword evidence="6 14" id="KW-0479">Metal-binding</keyword>
<evidence type="ECO:0000256" key="10">
    <source>
        <dbReference type="ARBA" id="ARBA00023027"/>
    </source>
</evidence>
<feature type="binding site" evidence="14">
    <location>
        <begin position="32"/>
        <end position="36"/>
    </location>
    <ligand>
        <name>NAD(+)</name>
        <dbReference type="ChEBI" id="CHEBI:57540"/>
    </ligand>
</feature>
<evidence type="ECO:0000256" key="2">
    <source>
        <dbReference type="ARBA" id="ARBA00012722"/>
    </source>
</evidence>
<dbReference type="Gene3D" id="1.10.150.20">
    <property type="entry name" value="5' to 3' exonuclease, C-terminal subdomain"/>
    <property type="match status" value="2"/>
</dbReference>
<evidence type="ECO:0000259" key="15">
    <source>
        <dbReference type="PROSITE" id="PS50172"/>
    </source>
</evidence>
<gene>
    <name evidence="14 16" type="primary">ligA</name>
    <name evidence="16" type="ORF">KDU71_19820</name>
</gene>
<evidence type="ECO:0000256" key="8">
    <source>
        <dbReference type="ARBA" id="ARBA00022833"/>
    </source>
</evidence>
<feature type="active site" description="N6-AMP-lysine intermediate" evidence="14">
    <location>
        <position position="114"/>
    </location>
</feature>
<dbReference type="Pfam" id="PF22745">
    <property type="entry name" value="Nlig-Ia"/>
    <property type="match status" value="1"/>
</dbReference>
<evidence type="ECO:0000256" key="9">
    <source>
        <dbReference type="ARBA" id="ARBA00022842"/>
    </source>
</evidence>
<dbReference type="FunFam" id="1.10.150.20:FF:000006">
    <property type="entry name" value="DNA ligase"/>
    <property type="match status" value="1"/>
</dbReference>
<feature type="binding site" evidence="14">
    <location>
        <position position="112"/>
    </location>
    <ligand>
        <name>NAD(+)</name>
        <dbReference type="ChEBI" id="CHEBI:57540"/>
    </ligand>
</feature>
<dbReference type="FunFam" id="1.10.150.20:FF:000007">
    <property type="entry name" value="DNA ligase"/>
    <property type="match status" value="1"/>
</dbReference>
<feature type="binding site" evidence="14">
    <location>
        <position position="286"/>
    </location>
    <ligand>
        <name>NAD(+)</name>
        <dbReference type="ChEBI" id="CHEBI:57540"/>
    </ligand>
</feature>
<dbReference type="CDD" id="cd00114">
    <property type="entry name" value="LIGANc"/>
    <property type="match status" value="1"/>
</dbReference>
<dbReference type="Pfam" id="PF00533">
    <property type="entry name" value="BRCT"/>
    <property type="match status" value="1"/>
</dbReference>
<feature type="binding site" evidence="14">
    <location>
        <position position="407"/>
    </location>
    <ligand>
        <name>Zn(2+)</name>
        <dbReference type="ChEBI" id="CHEBI:29105"/>
    </ligand>
</feature>
<dbReference type="FunFam" id="1.10.287.610:FF:000002">
    <property type="entry name" value="DNA ligase"/>
    <property type="match status" value="1"/>
</dbReference>
<evidence type="ECO:0000256" key="13">
    <source>
        <dbReference type="ARBA" id="ARBA00060881"/>
    </source>
</evidence>
<dbReference type="InterPro" id="IPR013839">
    <property type="entry name" value="DNAligase_adenylation"/>
</dbReference>
<feature type="binding site" evidence="14">
    <location>
        <begin position="81"/>
        <end position="82"/>
    </location>
    <ligand>
        <name>NAD(+)</name>
        <dbReference type="ChEBI" id="CHEBI:57540"/>
    </ligand>
</feature>
<evidence type="ECO:0000256" key="1">
    <source>
        <dbReference type="ARBA" id="ARBA00004067"/>
    </source>
</evidence>
<keyword evidence="11 14" id="KW-0234">DNA repair</keyword>
<dbReference type="FunFam" id="3.30.470.30:FF:000001">
    <property type="entry name" value="DNA ligase"/>
    <property type="match status" value="1"/>
</dbReference>
<evidence type="ECO:0000256" key="7">
    <source>
        <dbReference type="ARBA" id="ARBA00022763"/>
    </source>
</evidence>
<dbReference type="Gene3D" id="6.20.10.30">
    <property type="match status" value="1"/>
</dbReference>
<dbReference type="PROSITE" id="PS01056">
    <property type="entry name" value="DNA_LIGASE_N2"/>
    <property type="match status" value="1"/>
</dbReference>
<reference evidence="16" key="1">
    <citation type="journal article" date="2018" name="Int. J. Syst. Evol. Microbiol.">
        <title>Carboxylicivirga sediminis sp. nov., isolated from coastal sediment.</title>
        <authorList>
            <person name="Wang F.Q."/>
            <person name="Ren L.H."/>
            <person name="Zou R.J."/>
            <person name="Sun Y.Z."/>
            <person name="Liu X.J."/>
            <person name="Jiang F."/>
            <person name="Liu L.J."/>
        </authorList>
    </citation>
    <scope>NUCLEOTIDE SEQUENCE</scope>
    <source>
        <strain evidence="16">JR1</strain>
    </source>
</reference>
<proteinExistence type="inferred from homology"/>
<dbReference type="Pfam" id="PF01653">
    <property type="entry name" value="DNA_ligase_aden"/>
    <property type="match status" value="1"/>
</dbReference>
<dbReference type="Gene3D" id="2.40.50.140">
    <property type="entry name" value="Nucleic acid-binding proteins"/>
    <property type="match status" value="1"/>
</dbReference>
<sequence length="667" mass="74581">MPNIGDKIHELRELLHHHNHQYYVLNEPQISDFEFDQLMQQLIELEKEHPELADANSPTQRVGSDISKEFEQVKHAYPMLSLGNTYNEGEISDFYTRINKQLIDEPFEIVCELKYDGTAIGLTYENGRLLRAVTRGDGVQGDDVTANVKTIRSIPLNLKGDYPDSFEIRGEIFLPHKGFNALNEARMEAGEAPFANPRNAAAGSLKMQNSAQVARRPLDCFLYYMLGDGLPSNLHSENLEKARSWGFKIPPHMKVCKTIDEVYAFINHWDEARKDLPYDIDGIVLKVNSLEQQRRLGFTAKSPRWAISYKFKAEQGYTKLKSVTFQVGRTGAVTPVANLEPVFLAGTTVQRASLHNADIINSLDLHQGDMVYVEKGGEIIPKIVGVDETVRENNAPKVEFIKNCPECETPLVRVEGEAAHYCPNVSSCAPQVKGRIEHFIARKAMNIDGLGIETIDLLYKNGLVKNVADLYALHPMQLTGLERMGDKSANNIIAGLEESKQVNFARVLFALGIRYVGETVAKKLASAFKNIDALMNATLEQLTEVDEIGERIAQSVLEYFDNELNRELIDKLKQIGLQFQLSDEEQAQHSDALEGMSFVVSGSFSSFSRDELKSLIEKNGGKNLSGVSSKTNYLVAGDKIGPSKLAKAEKLNITIISEDEFKQLINQ</sequence>
<dbReference type="GO" id="GO:0005829">
    <property type="term" value="C:cytosol"/>
    <property type="evidence" value="ECO:0007669"/>
    <property type="project" value="TreeGrafter"/>
</dbReference>
<dbReference type="PANTHER" id="PTHR23389">
    <property type="entry name" value="CHROMOSOME TRANSMISSION FIDELITY FACTOR 18"/>
    <property type="match status" value="1"/>
</dbReference>
<dbReference type="Proteomes" id="UP000679220">
    <property type="component" value="Unassembled WGS sequence"/>
</dbReference>
<dbReference type="InterPro" id="IPR004150">
    <property type="entry name" value="NAD_DNA_ligase_OB"/>
</dbReference>
<dbReference type="InterPro" id="IPR001679">
    <property type="entry name" value="DNA_ligase"/>
</dbReference>
<feature type="binding site" evidence="14">
    <location>
        <position position="310"/>
    </location>
    <ligand>
        <name>NAD(+)</name>
        <dbReference type="ChEBI" id="CHEBI:57540"/>
    </ligand>
</feature>
<keyword evidence="5 14" id="KW-0235">DNA replication</keyword>
<dbReference type="NCBIfam" id="NF005932">
    <property type="entry name" value="PRK07956.1"/>
    <property type="match status" value="1"/>
</dbReference>
<comment type="cofactor">
    <cofactor evidence="14">
        <name>Mg(2+)</name>
        <dbReference type="ChEBI" id="CHEBI:18420"/>
    </cofactor>
    <cofactor evidence="14">
        <name>Mn(2+)</name>
        <dbReference type="ChEBI" id="CHEBI:29035"/>
    </cofactor>
</comment>
<dbReference type="InterPro" id="IPR010994">
    <property type="entry name" value="RuvA_2-like"/>
</dbReference>
<evidence type="ECO:0000313" key="16">
    <source>
        <dbReference type="EMBL" id="MBR8537830.1"/>
    </source>
</evidence>